<dbReference type="GO" id="GO:0016829">
    <property type="term" value="F:lyase activity"/>
    <property type="evidence" value="ECO:0007669"/>
    <property type="project" value="InterPro"/>
</dbReference>
<dbReference type="EMBL" id="AOIQ01000004">
    <property type="protein sequence ID" value="ELZ14100.1"/>
    <property type="molecule type" value="Genomic_DNA"/>
</dbReference>
<evidence type="ECO:0000313" key="2">
    <source>
        <dbReference type="EMBL" id="ELZ14100.1"/>
    </source>
</evidence>
<dbReference type="RefSeq" id="WP_007696460.1">
    <property type="nucleotide sequence ID" value="NZ_AOIQ01000004.1"/>
</dbReference>
<dbReference type="Gene3D" id="3.10.129.10">
    <property type="entry name" value="Hotdog Thioesterase"/>
    <property type="match status" value="1"/>
</dbReference>
<keyword evidence="3" id="KW-1185">Reference proteome</keyword>
<dbReference type="PANTHER" id="PTHR43664">
    <property type="entry name" value="MONOAMINE OXIDASE-RELATED"/>
    <property type="match status" value="1"/>
</dbReference>
<dbReference type="PANTHER" id="PTHR43664:SF1">
    <property type="entry name" value="BETA-METHYLMALYL-COA DEHYDRATASE"/>
    <property type="match status" value="1"/>
</dbReference>
<feature type="compositionally biased region" description="Acidic residues" evidence="1">
    <location>
        <begin position="189"/>
        <end position="205"/>
    </location>
</feature>
<dbReference type="InterPro" id="IPR048274">
    <property type="entry name" value="MC_hydratase"/>
</dbReference>
<dbReference type="Proteomes" id="UP000011560">
    <property type="component" value="Unassembled WGS sequence"/>
</dbReference>
<proteinExistence type="predicted"/>
<dbReference type="InterPro" id="IPR045672">
    <property type="entry name" value="MC_hydratase_acr"/>
</dbReference>
<organism evidence="2 3">
    <name type="scientific">Halovivax asiaticus JCM 14624</name>
    <dbReference type="NCBI Taxonomy" id="1227490"/>
    <lineage>
        <taxon>Archaea</taxon>
        <taxon>Methanobacteriati</taxon>
        <taxon>Methanobacteriota</taxon>
        <taxon>Stenosarchaea group</taxon>
        <taxon>Halobacteria</taxon>
        <taxon>Halobacteriales</taxon>
        <taxon>Natrialbaceae</taxon>
        <taxon>Halovivax</taxon>
    </lineage>
</organism>
<evidence type="ECO:0000313" key="3">
    <source>
        <dbReference type="Proteomes" id="UP000011560"/>
    </source>
</evidence>
<dbReference type="STRING" id="1227490.C479_00879"/>
<dbReference type="InterPro" id="IPR029069">
    <property type="entry name" value="HotDog_dom_sf"/>
</dbReference>
<evidence type="ECO:0000256" key="1">
    <source>
        <dbReference type="SAM" id="MobiDB-lite"/>
    </source>
</evidence>
<dbReference type="CDD" id="cd03451">
    <property type="entry name" value="FkbR2"/>
    <property type="match status" value="1"/>
</dbReference>
<comment type="caution">
    <text evidence="2">The sequence shown here is derived from an EMBL/GenBank/DDBJ whole genome shotgun (WGS) entry which is preliminary data.</text>
</comment>
<dbReference type="OrthoDB" id="299166at2157"/>
<protein>
    <submittedName>
        <fullName evidence="2">MaoC domain-containing protein dehydratase</fullName>
    </submittedName>
</protein>
<gene>
    <name evidence="2" type="ORF">C479_00879</name>
</gene>
<dbReference type="AlphaFoldDB" id="M0BT34"/>
<dbReference type="InterPro" id="IPR052342">
    <property type="entry name" value="MCH/BMMD"/>
</dbReference>
<dbReference type="Pfam" id="PF19315">
    <property type="entry name" value="MC_hydratase"/>
    <property type="match status" value="1"/>
</dbReference>
<accession>M0BT34</accession>
<dbReference type="NCBIfam" id="NF041625">
    <property type="entry name" value="methfumCoahyd_Halo"/>
    <property type="match status" value="1"/>
</dbReference>
<dbReference type="SUPFAM" id="SSF54637">
    <property type="entry name" value="Thioesterase/thiol ester dehydrase-isomerase"/>
    <property type="match status" value="2"/>
</dbReference>
<dbReference type="PATRIC" id="fig|1227490.4.peg.180"/>
<feature type="region of interest" description="Disordered" evidence="1">
    <location>
        <begin position="166"/>
        <end position="219"/>
    </location>
</feature>
<name>M0BT34_9EURY</name>
<reference evidence="2 3" key="1">
    <citation type="journal article" date="2014" name="PLoS Genet.">
        <title>Phylogenetically driven sequencing of extremely halophilic archaea reveals strategies for static and dynamic osmo-response.</title>
        <authorList>
            <person name="Becker E.A."/>
            <person name="Seitzer P.M."/>
            <person name="Tritt A."/>
            <person name="Larsen D."/>
            <person name="Krusor M."/>
            <person name="Yao A.I."/>
            <person name="Wu D."/>
            <person name="Madern D."/>
            <person name="Eisen J.A."/>
            <person name="Darling A.E."/>
            <person name="Facciotti M.T."/>
        </authorList>
    </citation>
    <scope>NUCLEOTIDE SEQUENCE [LARGE SCALE GENOMIC DNA]</scope>
    <source>
        <strain evidence="2 3">JCM 14624</strain>
    </source>
</reference>
<sequence>MTDWTDPETFGRVLEHSETLETGHYAEFFDEGDVIEHDPGLVLSQWGNELWTSQTLNHDPTYWRSDRAADADFDDRPIHPDYLLAATLGITVEDLSEKGGYFLGRTNGRFHRDVYPGTELRVESEVLSVEASGSRPSYAIVTWRTTGLDAETGERLCSYDRTNMIPRREPARVTDGGGSAPTDQASGMEEAEEGDAEEVEAEDEEGKTKAEEKGEDIPSGPFVAPEGPHFEDFVAALETAADHDGVAAYRHERGRTIDDVTVATLPLSTLNTARQHHNVDAMADAPSGDIVAYGDVSRSIALGHARSDEATYRDLGFDDERFHTFVTPGDTIYGFTRVLEAVELSSTGGSTPKPLSDFDDEIPTDRAGLVRFQHIAFNQRDEPVYSGRRLAAIRTSP</sequence>
<feature type="compositionally biased region" description="Basic and acidic residues" evidence="1">
    <location>
        <begin position="206"/>
        <end position="216"/>
    </location>
</feature>